<keyword evidence="4" id="KW-1185">Reference proteome</keyword>
<evidence type="ECO:0000256" key="1">
    <source>
        <dbReference type="ARBA" id="ARBA00022737"/>
    </source>
</evidence>
<dbReference type="Proteomes" id="UP001281003">
    <property type="component" value="Unassembled WGS sequence"/>
</dbReference>
<dbReference type="Pfam" id="PF24883">
    <property type="entry name" value="NPHP3_N"/>
    <property type="match status" value="1"/>
</dbReference>
<gene>
    <name evidence="3" type="ORF">B0T20DRAFT_358997</name>
</gene>
<protein>
    <recommendedName>
        <fullName evidence="2">Nephrocystin 3-like N-terminal domain-containing protein</fullName>
    </recommendedName>
</protein>
<feature type="domain" description="Nephrocystin 3-like N-terminal" evidence="2">
    <location>
        <begin position="288"/>
        <end position="441"/>
    </location>
</feature>
<organism evidence="3 4">
    <name type="scientific">Sordaria brevicollis</name>
    <dbReference type="NCBI Taxonomy" id="83679"/>
    <lineage>
        <taxon>Eukaryota</taxon>
        <taxon>Fungi</taxon>
        <taxon>Dikarya</taxon>
        <taxon>Ascomycota</taxon>
        <taxon>Pezizomycotina</taxon>
        <taxon>Sordariomycetes</taxon>
        <taxon>Sordariomycetidae</taxon>
        <taxon>Sordariales</taxon>
        <taxon>Sordariaceae</taxon>
        <taxon>Sordaria</taxon>
    </lineage>
</organism>
<reference evidence="3" key="2">
    <citation type="submission" date="2023-07" db="EMBL/GenBank/DDBJ databases">
        <authorList>
            <consortium name="Lawrence Berkeley National Laboratory"/>
            <person name="Haridas S."/>
            <person name="Hensen N."/>
            <person name="Bonometti L."/>
            <person name="Westerberg I."/>
            <person name="Brannstrom I.O."/>
            <person name="Guillou S."/>
            <person name="Cros-Aarteil S."/>
            <person name="Calhoun S."/>
            <person name="Kuo A."/>
            <person name="Mondo S."/>
            <person name="Pangilinan J."/>
            <person name="Riley R."/>
            <person name="LaButti K."/>
            <person name="Andreopoulos B."/>
            <person name="Lipzen A."/>
            <person name="Chen C."/>
            <person name="Yanf M."/>
            <person name="Daum C."/>
            <person name="Ng V."/>
            <person name="Clum A."/>
            <person name="Steindorff A."/>
            <person name="Ohm R."/>
            <person name="Martin F."/>
            <person name="Silar P."/>
            <person name="Natvig D."/>
            <person name="Lalanne C."/>
            <person name="Gautier V."/>
            <person name="Ament-velasquez S.L."/>
            <person name="Kruys A."/>
            <person name="Hutchinson M.I."/>
            <person name="Powell A.J."/>
            <person name="Barry K."/>
            <person name="Miller A.N."/>
            <person name="Grigoriev I.V."/>
            <person name="Debuchy R."/>
            <person name="Gladieux P."/>
            <person name="Thoren M.H."/>
            <person name="Johannesson H."/>
        </authorList>
    </citation>
    <scope>NUCLEOTIDE SEQUENCE</scope>
    <source>
        <strain evidence="3">FGSC 1904</strain>
    </source>
</reference>
<dbReference type="InterPro" id="IPR027417">
    <property type="entry name" value="P-loop_NTPase"/>
</dbReference>
<name>A0AAE0P9G3_SORBR</name>
<accession>A0AAE0P9G3</accession>
<dbReference type="EMBL" id="JAUTDP010000010">
    <property type="protein sequence ID" value="KAK3395773.1"/>
    <property type="molecule type" value="Genomic_DNA"/>
</dbReference>
<dbReference type="SUPFAM" id="SSF52540">
    <property type="entry name" value="P-loop containing nucleoside triphosphate hydrolases"/>
    <property type="match status" value="1"/>
</dbReference>
<keyword evidence="1" id="KW-0677">Repeat</keyword>
<dbReference type="InterPro" id="IPR056884">
    <property type="entry name" value="NPHP3-like_N"/>
</dbReference>
<dbReference type="PANTHER" id="PTHR10039:SF10">
    <property type="entry name" value="NACHT DOMAIN-CONTAINING PROTEIN"/>
    <property type="match status" value="1"/>
</dbReference>
<reference evidence="3" key="1">
    <citation type="journal article" date="2023" name="Mol. Phylogenet. Evol.">
        <title>Genome-scale phylogeny and comparative genomics of the fungal order Sordariales.</title>
        <authorList>
            <person name="Hensen N."/>
            <person name="Bonometti L."/>
            <person name="Westerberg I."/>
            <person name="Brannstrom I.O."/>
            <person name="Guillou S."/>
            <person name="Cros-Aarteil S."/>
            <person name="Calhoun S."/>
            <person name="Haridas S."/>
            <person name="Kuo A."/>
            <person name="Mondo S."/>
            <person name="Pangilinan J."/>
            <person name="Riley R."/>
            <person name="LaButti K."/>
            <person name="Andreopoulos B."/>
            <person name="Lipzen A."/>
            <person name="Chen C."/>
            <person name="Yan M."/>
            <person name="Daum C."/>
            <person name="Ng V."/>
            <person name="Clum A."/>
            <person name="Steindorff A."/>
            <person name="Ohm R.A."/>
            <person name="Martin F."/>
            <person name="Silar P."/>
            <person name="Natvig D.O."/>
            <person name="Lalanne C."/>
            <person name="Gautier V."/>
            <person name="Ament-Velasquez S.L."/>
            <person name="Kruys A."/>
            <person name="Hutchinson M.I."/>
            <person name="Powell A.J."/>
            <person name="Barry K."/>
            <person name="Miller A.N."/>
            <person name="Grigoriev I.V."/>
            <person name="Debuchy R."/>
            <person name="Gladieux P."/>
            <person name="Hiltunen Thoren M."/>
            <person name="Johannesson H."/>
        </authorList>
    </citation>
    <scope>NUCLEOTIDE SEQUENCE</scope>
    <source>
        <strain evidence="3">FGSC 1904</strain>
    </source>
</reference>
<dbReference type="Gene3D" id="3.40.50.300">
    <property type="entry name" value="P-loop containing nucleotide triphosphate hydrolases"/>
    <property type="match status" value="1"/>
</dbReference>
<dbReference type="InterPro" id="IPR036770">
    <property type="entry name" value="Ankyrin_rpt-contain_sf"/>
</dbReference>
<evidence type="ECO:0000313" key="3">
    <source>
        <dbReference type="EMBL" id="KAK3395773.1"/>
    </source>
</evidence>
<dbReference type="PANTHER" id="PTHR10039">
    <property type="entry name" value="AMELOGENIN"/>
    <property type="match status" value="1"/>
</dbReference>
<proteinExistence type="predicted"/>
<comment type="caution">
    <text evidence="3">The sequence shown here is derived from an EMBL/GenBank/DDBJ whole genome shotgun (WGS) entry which is preliminary data.</text>
</comment>
<evidence type="ECO:0000259" key="2">
    <source>
        <dbReference type="Pfam" id="PF24883"/>
    </source>
</evidence>
<sequence>MFKSSSTNTAVIFAPSPTQLQPVARLGQAVSEFKQVLDGKRKQEFMRLEAQCASLPPVADDVMRMTEELNREGARRHAAWIPASGTRLHGFLDRMQKFAEAGDVLIGGTQSLIASSVWTAVRVSLEAAVGHYAYFDEVSSLLMRITQSWSITLEFAQHFPDSAELQALLAEYLTRVVQLCKKIIQGVQRSPYLLLAASILSTFDAEYKPLETELGKLGTLIQQHFEILVAKAAQEQQVTIKEAGRLFRRLHKTRKRQDRSDQRKRILHLLSPRQNQIKQIWRRERKRGTPNWVLNAPEYKSWKRSTQSVLRITGHFGSGKTVALASIISDVIMEEKKCAGFICKKDDPNMLEGLTILGSIAHQLLQSRTARRDWEAAIQQNPDLLLGSVDTYSIVQLLQCLLPQEQSFYIVLDGLQECAKQEVEEVLEALHHLRNSHRICVCLSTTLDGLSVELTEKHLGIADVLSLNNSQRDDEIGNFIRTEVRRRNAIRQPPLNSELENLVIEQLTMGAQGMYLWVSLHLETIFPSDNDGILTDESVLTILHHLPQDLPQAFDQALGRISDVRYRDRIFQLVAVAETPLTGEQLIVALNVQPGNIAWDGTKLPNNTKQVVARCGGGLLEIDEEDNCVRFIHHSVVSHMGSLKAGMDGRGLTRSWITDAEAFMGAVCLTYLNFREFDRRVVLRKNVDPNSVSEVLKTQVSSYNPILASVVRHIKGDKHRKVVPQHINIFPILLELNDRKTEKDIMACFLPYSTKYWAQHTAHLGDDDEALIDTLWGALVHGRPPHIPIPWNSSMVDHGGMLEYAAAHSHAYLYRFVMRNIPETTTFLSKSVVYWGRKLDQDIIHMKQTTQAEINTMIHRCLVAGPSFVPAAYYCALILDGIDDQNHSPRRRLPNSWEVAFGNKDYDYALSIATKFLETEPDNMRGCLWAIIEEASSGISMSTYPEGVRRALKAALRILALGQSLSVSFINQGVVFPKDAFWRCLDALSNGTDVDGFRVFWDYRLSVVNWAGEGPHLDSLALRHAFQHKNTNLARMIATSLDVATHVFEERVALAKQNVESALLPKLHLDRLMDPKCFAWIEEQQASSRLDSRLPTVQSYLINQLYAEALGLIQEIETTEWDSIDRGYTTPSHVVQQRIILRWVIDYRCADVYRSLPFYWEEVISYWPTVLLYTITTYALEEPPNAVCADNERIIFSGLLKEMSCITPSVLHSKDCPNVYPGWTELHAAVFWKPFAVEAVLQTWPKLLNRFGQLGYTPLIAALAGRQKGENAFRTVELLLTAGAVTDAPSAFPHLSPLDISITRHPPRLSRLLVEFGVTSSIPTNDTGDLEVHKLMKMIALLESRISFHGDTKEWTKRLKEVVAVEDCYDTMIWDPPPMPDLPLPPSHIAELEGCSAQHRALKGKECRCGVHGRSPPARRLMLARGGLSRTPPHVYELAGCDGPHSEDHDCQHCDHYQQPEACNECRSANSRHNCAGRHRAKYLTPQDRELLARFEAALELVSFQLRHDEEMAKCMED</sequence>
<dbReference type="SUPFAM" id="SSF48403">
    <property type="entry name" value="Ankyrin repeat"/>
    <property type="match status" value="1"/>
</dbReference>
<evidence type="ECO:0000313" key="4">
    <source>
        <dbReference type="Proteomes" id="UP001281003"/>
    </source>
</evidence>